<feature type="compositionally biased region" description="Low complexity" evidence="1">
    <location>
        <begin position="148"/>
        <end position="162"/>
    </location>
</feature>
<proteinExistence type="predicted"/>
<gene>
    <name evidence="4" type="ORF">CQY23_14960</name>
</gene>
<dbReference type="Proteomes" id="UP000230971">
    <property type="component" value="Unassembled WGS sequence"/>
</dbReference>
<evidence type="ECO:0000313" key="4">
    <source>
        <dbReference type="EMBL" id="PIB78197.1"/>
    </source>
</evidence>
<feature type="domain" description="DUF5632" evidence="3">
    <location>
        <begin position="172"/>
        <end position="252"/>
    </location>
</feature>
<dbReference type="AlphaFoldDB" id="A0A2G5PIS5"/>
<accession>A0A2G5PIS5</accession>
<organism evidence="4 5">
    <name type="scientific">Mycobacterium celatum</name>
    <dbReference type="NCBI Taxonomy" id="28045"/>
    <lineage>
        <taxon>Bacteria</taxon>
        <taxon>Bacillati</taxon>
        <taxon>Actinomycetota</taxon>
        <taxon>Actinomycetes</taxon>
        <taxon>Mycobacteriales</taxon>
        <taxon>Mycobacteriaceae</taxon>
        <taxon>Mycobacterium</taxon>
    </lineage>
</organism>
<evidence type="ECO:0000259" key="2">
    <source>
        <dbReference type="Pfam" id="PF18645"/>
    </source>
</evidence>
<dbReference type="InterPro" id="IPR040833">
    <property type="entry name" value="DUF5631"/>
</dbReference>
<dbReference type="EMBL" id="PDKV01000018">
    <property type="protein sequence ID" value="PIB78197.1"/>
    <property type="molecule type" value="Genomic_DNA"/>
</dbReference>
<dbReference type="OrthoDB" id="4764211at2"/>
<name>A0A2G5PIS5_MYCCE</name>
<evidence type="ECO:0000256" key="1">
    <source>
        <dbReference type="SAM" id="MobiDB-lite"/>
    </source>
</evidence>
<feature type="region of interest" description="Disordered" evidence="1">
    <location>
        <begin position="118"/>
        <end position="175"/>
    </location>
</feature>
<sequence length="387" mass="41834">MAIFGRITARQRLRRAAQESLAIPPFGPAVDYAPWVVGELWPAELSTITPENASVARYLRAELDKIVRSTNEQLRTIRGAGPMGPAQQAEAARVVNSARAFAAERVEAALRQLDKKIGDLPTDNLPSISAGPGDGPSAEDTQRLPIITAAPEDPADEQPPTQEAEEVAAQPESDQERLHRLVEFMARQEPGLCWAAGDQENGMTVVATDLAEGWIPPGIAVPPDVRLLPPQRRTGDVVAILGPTTISATYAPGDPLAWSFGWATELDPAAYSVRARRLPPIDGLGWLLAGATHMRDGLPRMVHTLAKAGAAKTPILETEIEELRAHLETARVQLLAQYPEVDHAVLLNCLLLAATDGIATGDRLTANYHFAWYQALNAPPPHKRPTR</sequence>
<evidence type="ECO:0000259" key="3">
    <source>
        <dbReference type="Pfam" id="PF18646"/>
    </source>
</evidence>
<evidence type="ECO:0000313" key="5">
    <source>
        <dbReference type="Proteomes" id="UP000230971"/>
    </source>
</evidence>
<reference evidence="4 5" key="1">
    <citation type="journal article" date="2017" name="Infect. Genet. Evol.">
        <title>The new phylogeny of the genus Mycobacterium: The old and the news.</title>
        <authorList>
            <person name="Tortoli E."/>
            <person name="Fedrizzi T."/>
            <person name="Meehan C.J."/>
            <person name="Trovato A."/>
            <person name="Grottola A."/>
            <person name="Giacobazzi E."/>
            <person name="Serpini G.F."/>
            <person name="Tagliazucchi S."/>
            <person name="Fabio A."/>
            <person name="Bettua C."/>
            <person name="Bertorelli R."/>
            <person name="Frascaro F."/>
            <person name="De Sanctis V."/>
            <person name="Pecorari M."/>
            <person name="Jousson O."/>
            <person name="Segata N."/>
            <person name="Cirillo D.M."/>
        </authorList>
    </citation>
    <scope>NUCLEOTIDE SEQUENCE [LARGE SCALE GENOMIC DNA]</scope>
    <source>
        <strain evidence="4 5">NCTC 12882</strain>
    </source>
</reference>
<protein>
    <submittedName>
        <fullName evidence="4">Vegetative cell wall protein</fullName>
    </submittedName>
</protein>
<dbReference type="InterPro" id="IPR040604">
    <property type="entry name" value="DUF5632"/>
</dbReference>
<dbReference type="Pfam" id="PF18646">
    <property type="entry name" value="DUF5632"/>
    <property type="match status" value="1"/>
</dbReference>
<dbReference type="Pfam" id="PF18645">
    <property type="entry name" value="DUF5631"/>
    <property type="match status" value="1"/>
</dbReference>
<comment type="caution">
    <text evidence="4">The sequence shown here is derived from an EMBL/GenBank/DDBJ whole genome shotgun (WGS) entry which is preliminary data.</text>
</comment>
<feature type="domain" description="DUF5631" evidence="2">
    <location>
        <begin position="281"/>
        <end position="376"/>
    </location>
</feature>